<comment type="caution">
    <text evidence="1">The sequence shown here is derived from an EMBL/GenBank/DDBJ whole genome shotgun (WGS) entry which is preliminary data.</text>
</comment>
<proteinExistence type="predicted"/>
<name>A0AAJ0BCA6_9PEZI</name>
<gene>
    <name evidence="1" type="ORF">QBC47DRAFT_415938</name>
</gene>
<accession>A0AAJ0BCA6</accession>
<protein>
    <submittedName>
        <fullName evidence="1">Uncharacterized protein</fullName>
    </submittedName>
</protein>
<dbReference type="Proteomes" id="UP001239445">
    <property type="component" value="Unassembled WGS sequence"/>
</dbReference>
<evidence type="ECO:0000313" key="2">
    <source>
        <dbReference type="Proteomes" id="UP001239445"/>
    </source>
</evidence>
<evidence type="ECO:0000313" key="1">
    <source>
        <dbReference type="EMBL" id="KAK1753231.1"/>
    </source>
</evidence>
<sequence length="91" mass="9841">MVVADPSNDVSFTNELVRSPSAEIAVVTYSYSDSRDLSSAVVKCLPKKLGGKSWHKGGTDPKAPEHLTVEFIDSNGNHVTTKHIDRNGRAC</sequence>
<keyword evidence="2" id="KW-1185">Reference proteome</keyword>
<reference evidence="1" key="1">
    <citation type="submission" date="2023-06" db="EMBL/GenBank/DDBJ databases">
        <title>Genome-scale phylogeny and comparative genomics of the fungal order Sordariales.</title>
        <authorList>
            <consortium name="Lawrence Berkeley National Laboratory"/>
            <person name="Hensen N."/>
            <person name="Bonometti L."/>
            <person name="Westerberg I."/>
            <person name="Brannstrom I.O."/>
            <person name="Guillou S."/>
            <person name="Cros-Aarteil S."/>
            <person name="Calhoun S."/>
            <person name="Haridas S."/>
            <person name="Kuo A."/>
            <person name="Mondo S."/>
            <person name="Pangilinan J."/>
            <person name="Riley R."/>
            <person name="Labutti K."/>
            <person name="Andreopoulos B."/>
            <person name="Lipzen A."/>
            <person name="Chen C."/>
            <person name="Yanf M."/>
            <person name="Daum C."/>
            <person name="Ng V."/>
            <person name="Clum A."/>
            <person name="Steindorff A."/>
            <person name="Ohm R."/>
            <person name="Martin F."/>
            <person name="Silar P."/>
            <person name="Natvig D."/>
            <person name="Lalanne C."/>
            <person name="Gautier V."/>
            <person name="Ament-Velasquez S.L."/>
            <person name="Kruys A."/>
            <person name="Hutchinson M.I."/>
            <person name="Powell A.J."/>
            <person name="Barry K."/>
            <person name="Miller A.N."/>
            <person name="Grigoriev I.V."/>
            <person name="Debuchy R."/>
            <person name="Gladieux P."/>
            <person name="Thoren M.H."/>
            <person name="Johannesson H."/>
        </authorList>
    </citation>
    <scope>NUCLEOTIDE SEQUENCE</scope>
    <source>
        <strain evidence="1">PSN4</strain>
    </source>
</reference>
<organism evidence="1 2">
    <name type="scientific">Echria macrotheca</name>
    <dbReference type="NCBI Taxonomy" id="438768"/>
    <lineage>
        <taxon>Eukaryota</taxon>
        <taxon>Fungi</taxon>
        <taxon>Dikarya</taxon>
        <taxon>Ascomycota</taxon>
        <taxon>Pezizomycotina</taxon>
        <taxon>Sordariomycetes</taxon>
        <taxon>Sordariomycetidae</taxon>
        <taxon>Sordariales</taxon>
        <taxon>Schizotheciaceae</taxon>
        <taxon>Echria</taxon>
    </lineage>
</organism>
<dbReference type="EMBL" id="MU839838">
    <property type="protein sequence ID" value="KAK1753231.1"/>
    <property type="molecule type" value="Genomic_DNA"/>
</dbReference>
<dbReference type="AlphaFoldDB" id="A0AAJ0BCA6"/>